<evidence type="ECO:0000313" key="1">
    <source>
        <dbReference type="EMBL" id="GIJ74179.1"/>
    </source>
</evidence>
<protein>
    <submittedName>
        <fullName evidence="1">Uncharacterized protein</fullName>
    </submittedName>
</protein>
<proteinExistence type="predicted"/>
<reference evidence="1" key="1">
    <citation type="submission" date="2021-01" db="EMBL/GenBank/DDBJ databases">
        <title>Whole genome shotgun sequence of Virgisporangium ochraceum NBRC 16418.</title>
        <authorList>
            <person name="Komaki H."/>
            <person name="Tamura T."/>
        </authorList>
    </citation>
    <scope>NUCLEOTIDE SEQUENCE</scope>
    <source>
        <strain evidence="1">NBRC 16418</strain>
    </source>
</reference>
<evidence type="ECO:0000313" key="2">
    <source>
        <dbReference type="Proteomes" id="UP000635606"/>
    </source>
</evidence>
<gene>
    <name evidence="1" type="ORF">Voc01_090960</name>
</gene>
<dbReference type="AlphaFoldDB" id="A0A8J4A1R6"/>
<name>A0A8J4A1R6_9ACTN</name>
<keyword evidence="2" id="KW-1185">Reference proteome</keyword>
<dbReference type="RefSeq" id="WP_203933977.1">
    <property type="nucleotide sequence ID" value="NZ_BOPH01000130.1"/>
</dbReference>
<dbReference type="Proteomes" id="UP000635606">
    <property type="component" value="Unassembled WGS sequence"/>
</dbReference>
<organism evidence="1 2">
    <name type="scientific">Virgisporangium ochraceum</name>
    <dbReference type="NCBI Taxonomy" id="65505"/>
    <lineage>
        <taxon>Bacteria</taxon>
        <taxon>Bacillati</taxon>
        <taxon>Actinomycetota</taxon>
        <taxon>Actinomycetes</taxon>
        <taxon>Micromonosporales</taxon>
        <taxon>Micromonosporaceae</taxon>
        <taxon>Virgisporangium</taxon>
    </lineage>
</organism>
<dbReference type="EMBL" id="BOPH01000130">
    <property type="protein sequence ID" value="GIJ74179.1"/>
    <property type="molecule type" value="Genomic_DNA"/>
</dbReference>
<comment type="caution">
    <text evidence="1">The sequence shown here is derived from an EMBL/GenBank/DDBJ whole genome shotgun (WGS) entry which is preliminary data.</text>
</comment>
<sequence>MSHRPRSRPAGDAAVPALVRGATPLDSLDVTLHLLCTGPQPLAVDGRTLGHGLPRRMIPLHELAAQLMHPATSFQARDAAWRLLVRRARDDGGRWTVGAVGVALPGLRRAAGRLSRSTSSTDVQLDLLEGFTQALSTVDLEQPRICARLCNAAYVTARRRAAAEEAAASGEAADAPGSRLPPRMYGHPDFVLARAVAAGVITAADAELIGATYLENVPLAEYADRIGISRWAAYRRRDLAKTRLATAIREGRLSDPDAEVITEATLTTVFDGNAPTH</sequence>
<accession>A0A8J4A1R6</accession>